<evidence type="ECO:0000313" key="3">
    <source>
        <dbReference type="EMBL" id="CAH0384780.1"/>
    </source>
</evidence>
<dbReference type="InterPro" id="IPR025398">
    <property type="entry name" value="DUF4371"/>
</dbReference>
<dbReference type="PANTHER" id="PTHR45749">
    <property type="match status" value="1"/>
</dbReference>
<name>A0A9P0F1U1_BEMTA</name>
<evidence type="ECO:0000256" key="1">
    <source>
        <dbReference type="SAM" id="MobiDB-lite"/>
    </source>
</evidence>
<proteinExistence type="predicted"/>
<dbReference type="Proteomes" id="UP001152759">
    <property type="component" value="Chromosome 2"/>
</dbReference>
<feature type="compositionally biased region" description="Basic and acidic residues" evidence="1">
    <location>
        <begin position="1"/>
        <end position="15"/>
    </location>
</feature>
<organism evidence="3 4">
    <name type="scientific">Bemisia tabaci</name>
    <name type="common">Sweetpotato whitefly</name>
    <name type="synonym">Aleurodes tabaci</name>
    <dbReference type="NCBI Taxonomy" id="7038"/>
    <lineage>
        <taxon>Eukaryota</taxon>
        <taxon>Metazoa</taxon>
        <taxon>Ecdysozoa</taxon>
        <taxon>Arthropoda</taxon>
        <taxon>Hexapoda</taxon>
        <taxon>Insecta</taxon>
        <taxon>Pterygota</taxon>
        <taxon>Neoptera</taxon>
        <taxon>Paraneoptera</taxon>
        <taxon>Hemiptera</taxon>
        <taxon>Sternorrhyncha</taxon>
        <taxon>Aleyrodoidea</taxon>
        <taxon>Aleyrodidae</taxon>
        <taxon>Aleyrodinae</taxon>
        <taxon>Bemisia</taxon>
    </lineage>
</organism>
<feature type="region of interest" description="Disordered" evidence="1">
    <location>
        <begin position="1"/>
        <end position="82"/>
    </location>
</feature>
<gene>
    <name evidence="3" type="ORF">BEMITA_LOCUS4073</name>
</gene>
<dbReference type="PANTHER" id="PTHR45749:SF37">
    <property type="entry name" value="OS05G0311600 PROTEIN"/>
    <property type="match status" value="1"/>
</dbReference>
<dbReference type="EMBL" id="OU963863">
    <property type="protein sequence ID" value="CAH0384780.1"/>
    <property type="molecule type" value="Genomic_DNA"/>
</dbReference>
<evidence type="ECO:0000259" key="2">
    <source>
        <dbReference type="SMART" id="SM00597"/>
    </source>
</evidence>
<dbReference type="Pfam" id="PF14291">
    <property type="entry name" value="DUF4371"/>
    <property type="match status" value="1"/>
</dbReference>
<dbReference type="InterPro" id="IPR006580">
    <property type="entry name" value="Znf_TTF"/>
</dbReference>
<feature type="compositionally biased region" description="Polar residues" evidence="1">
    <location>
        <begin position="16"/>
        <end position="25"/>
    </location>
</feature>
<keyword evidence="4" id="KW-1185">Reference proteome</keyword>
<protein>
    <recommendedName>
        <fullName evidence="2">TTF-type domain-containing protein</fullName>
    </recommendedName>
</protein>
<dbReference type="AlphaFoldDB" id="A0A9P0F1U1"/>
<evidence type="ECO:0000313" key="4">
    <source>
        <dbReference type="Proteomes" id="UP001152759"/>
    </source>
</evidence>
<accession>A0A9P0F1U1</accession>
<reference evidence="3" key="1">
    <citation type="submission" date="2021-12" db="EMBL/GenBank/DDBJ databases">
        <authorList>
            <person name="King R."/>
        </authorList>
    </citation>
    <scope>NUCLEOTIDE SEQUENCE</scope>
</reference>
<dbReference type="SMART" id="SM00597">
    <property type="entry name" value="ZnF_TTF"/>
    <property type="match status" value="1"/>
</dbReference>
<sequence length="429" mass="48919">MDRFVIRKKQSDNLERNNSAKTNPSPFDKHVTDKNVSFSVAPSTSCDEISTTGSDSEKSKPSAAPEKSNCNKNKNNSASTTSDKQDIAAIISDELAHKNEPIKQIKLSIYPKNNQGRMFRSEWYSTFPWLEYSPTLDSAFCYVCRLYAVYTKELAFVKTGYNNWKHACDKTKSGFHKHESSSTHIEAVAFMNEQKTRRELNVSVETLVNDSVLEKRRYYVKSIIEVVQFLVVNELALRGNYNLDEHVEQGLFENLFEFTIRKYEKLAEICNSSVIPKNATYKSPEIQNEIIQIMTEAIQEDVANEVNTSDVPLFTLLEDGTKDKNRRENVATALRYVKDKHVYESILSIESTEKLDAETFTNVTLETLERKNVKPENMLSQCYDGASVMSGSDGGVQALIQKKLKKIIPYVHCFNHKLHLVVVKTAETW</sequence>
<feature type="compositionally biased region" description="Low complexity" evidence="1">
    <location>
        <begin position="67"/>
        <end position="82"/>
    </location>
</feature>
<feature type="domain" description="TTF-type" evidence="2">
    <location>
        <begin position="115"/>
        <end position="203"/>
    </location>
</feature>
<feature type="compositionally biased region" description="Polar residues" evidence="1">
    <location>
        <begin position="34"/>
        <end position="54"/>
    </location>
</feature>